<protein>
    <submittedName>
        <fullName evidence="1">Uncharacterized protein</fullName>
    </submittedName>
</protein>
<sequence length="73" mass="8403">MGEPGMEKLEAVQRVLRFSARIRDWCTNEHSVYFDDFDEHNVHDYDPGGYGKLADAIIDEGISENIIDEEDID</sequence>
<dbReference type="AlphaFoldDB" id="A0A383AID1"/>
<name>A0A383AID1_9ZZZZ</name>
<accession>A0A383AID1</accession>
<evidence type="ECO:0000313" key="1">
    <source>
        <dbReference type="EMBL" id="SVE07414.1"/>
    </source>
</evidence>
<organism evidence="1">
    <name type="scientific">marine metagenome</name>
    <dbReference type="NCBI Taxonomy" id="408172"/>
    <lineage>
        <taxon>unclassified sequences</taxon>
        <taxon>metagenomes</taxon>
        <taxon>ecological metagenomes</taxon>
    </lineage>
</organism>
<reference evidence="1" key="1">
    <citation type="submission" date="2018-05" db="EMBL/GenBank/DDBJ databases">
        <authorList>
            <person name="Lanie J.A."/>
            <person name="Ng W.-L."/>
            <person name="Kazmierczak K.M."/>
            <person name="Andrzejewski T.M."/>
            <person name="Davidsen T.M."/>
            <person name="Wayne K.J."/>
            <person name="Tettelin H."/>
            <person name="Glass J.I."/>
            <person name="Rusch D."/>
            <person name="Podicherti R."/>
            <person name="Tsui H.-C.T."/>
            <person name="Winkler M.E."/>
        </authorList>
    </citation>
    <scope>NUCLEOTIDE SEQUENCE</scope>
</reference>
<dbReference type="EMBL" id="UINC01192321">
    <property type="protein sequence ID" value="SVE07414.1"/>
    <property type="molecule type" value="Genomic_DNA"/>
</dbReference>
<gene>
    <name evidence="1" type="ORF">METZ01_LOCUS460268</name>
</gene>
<proteinExistence type="predicted"/>